<keyword evidence="1" id="KW-0472">Membrane</keyword>
<evidence type="ECO:0000313" key="4">
    <source>
        <dbReference type="Proteomes" id="UP000237310"/>
    </source>
</evidence>
<keyword evidence="4" id="KW-1185">Reference proteome</keyword>
<sequence length="518" mass="59673">MSNRVNQKALIIGGGPAGLTAAYELIKHSKVLPIVIEMSEFWGGISRTENHNGNRIDIGGHRFFSKSEIVMNWWQEILPICSDESSISISYQNDKKNIEIDGKNISDKDDNILLVRKRKSRIFFNKKFFEYPISLSFQTILSLGLFNTFLIGISYTKAVLFPIKKQTTLEHFFINRFGSRLYKTFFKDYTEKVWGVSCTEISSEWGAQRIKGLSVTKTLTNAVTSIFRNNKKDIRQKSTETSLIEYFLYPKFGPGQMWETVAEKVKKEGAILKQNTKVIAINIENNKVNSVVIENSLTKEIETIACDYCFSTMPIQELIKGFSCEVPMKVKEVAKGLIYRDFVTVGLLLNNVNFQLEDNWIYIQESYVKVGRLQVFNNWSPFMVNDADKTWVGLEYFCNQTDPIWHFSESEMVQLATDEMIQLGFVNSGENVLDAKVIKVPKTYPAYFGSYSDFNEIRNFTDTIENLFLVGRNGMHKYNNQDHSMLTAMQAVQNIINKHTDKSNIWSINTEEEYHEQK</sequence>
<dbReference type="GO" id="GO:0016491">
    <property type="term" value="F:oxidoreductase activity"/>
    <property type="evidence" value="ECO:0007669"/>
    <property type="project" value="InterPro"/>
</dbReference>
<dbReference type="InterPro" id="IPR036188">
    <property type="entry name" value="FAD/NAD-bd_sf"/>
</dbReference>
<dbReference type="NCBIfam" id="NF005548">
    <property type="entry name" value="PRK07208.1-4"/>
    <property type="match status" value="1"/>
</dbReference>
<keyword evidence="1" id="KW-1133">Transmembrane helix</keyword>
<evidence type="ECO:0000313" key="3">
    <source>
        <dbReference type="EMBL" id="POY39762.1"/>
    </source>
</evidence>
<protein>
    <recommendedName>
        <fullName evidence="2">Amine oxidase domain-containing protein</fullName>
    </recommendedName>
</protein>
<dbReference type="OrthoDB" id="9769600at2"/>
<feature type="transmembrane region" description="Helical" evidence="1">
    <location>
        <begin position="128"/>
        <end position="155"/>
    </location>
</feature>
<proteinExistence type="predicted"/>
<dbReference type="GO" id="GO:0008767">
    <property type="term" value="F:UDP-galactopyranose mutase activity"/>
    <property type="evidence" value="ECO:0007669"/>
    <property type="project" value="TreeGrafter"/>
</dbReference>
<accession>A0A2S5ABJ8</accession>
<dbReference type="PANTHER" id="PTHR21197">
    <property type="entry name" value="UDP-GALACTOPYRANOSE MUTASE"/>
    <property type="match status" value="1"/>
</dbReference>
<comment type="caution">
    <text evidence="3">The sequence shown here is derived from an EMBL/GenBank/DDBJ whole genome shotgun (WGS) entry which is preliminary data.</text>
</comment>
<evidence type="ECO:0000259" key="2">
    <source>
        <dbReference type="Pfam" id="PF01593"/>
    </source>
</evidence>
<dbReference type="Gene3D" id="3.50.50.60">
    <property type="entry name" value="FAD/NAD(P)-binding domain"/>
    <property type="match status" value="1"/>
</dbReference>
<dbReference type="Pfam" id="PF01593">
    <property type="entry name" value="Amino_oxidase"/>
    <property type="match status" value="1"/>
</dbReference>
<organism evidence="3 4">
    <name type="scientific">Flavobacterium alvei</name>
    <dbReference type="NCBI Taxonomy" id="2080416"/>
    <lineage>
        <taxon>Bacteria</taxon>
        <taxon>Pseudomonadati</taxon>
        <taxon>Bacteroidota</taxon>
        <taxon>Flavobacteriia</taxon>
        <taxon>Flavobacteriales</taxon>
        <taxon>Flavobacteriaceae</taxon>
        <taxon>Flavobacterium</taxon>
    </lineage>
</organism>
<dbReference type="GO" id="GO:0005829">
    <property type="term" value="C:cytosol"/>
    <property type="evidence" value="ECO:0007669"/>
    <property type="project" value="TreeGrafter"/>
</dbReference>
<feature type="domain" description="Amine oxidase" evidence="2">
    <location>
        <begin position="17"/>
        <end position="441"/>
    </location>
</feature>
<dbReference type="NCBIfam" id="NF005546">
    <property type="entry name" value="PRK07208.1-2"/>
    <property type="match status" value="1"/>
</dbReference>
<reference evidence="3 4" key="1">
    <citation type="submission" date="2018-01" db="EMBL/GenBank/DDBJ databases">
        <authorList>
            <person name="Gaut B.S."/>
            <person name="Morton B.R."/>
            <person name="Clegg M.T."/>
            <person name="Duvall M.R."/>
        </authorList>
    </citation>
    <scope>NUCLEOTIDE SEQUENCE [LARGE SCALE GENOMIC DNA]</scope>
    <source>
        <strain evidence="3 4">HR-AY</strain>
    </source>
</reference>
<dbReference type="EMBL" id="PQVG01000004">
    <property type="protein sequence ID" value="POY39762.1"/>
    <property type="molecule type" value="Genomic_DNA"/>
</dbReference>
<dbReference type="RefSeq" id="WP_103805651.1">
    <property type="nucleotide sequence ID" value="NZ_PQVG01000004.1"/>
</dbReference>
<gene>
    <name evidence="3" type="ORF">C3L50_07990</name>
</gene>
<dbReference type="GO" id="GO:0050660">
    <property type="term" value="F:flavin adenine dinucleotide binding"/>
    <property type="evidence" value="ECO:0007669"/>
    <property type="project" value="TreeGrafter"/>
</dbReference>
<dbReference type="Proteomes" id="UP000237310">
    <property type="component" value="Unassembled WGS sequence"/>
</dbReference>
<name>A0A2S5ABJ8_9FLAO</name>
<dbReference type="AlphaFoldDB" id="A0A2S5ABJ8"/>
<dbReference type="SUPFAM" id="SSF51971">
    <property type="entry name" value="Nucleotide-binding domain"/>
    <property type="match status" value="1"/>
</dbReference>
<keyword evidence="1" id="KW-0812">Transmembrane</keyword>
<dbReference type="PANTHER" id="PTHR21197:SF0">
    <property type="entry name" value="UDP-GALACTOPYRANOSE MUTASE"/>
    <property type="match status" value="1"/>
</dbReference>
<evidence type="ECO:0000256" key="1">
    <source>
        <dbReference type="SAM" id="Phobius"/>
    </source>
</evidence>
<dbReference type="InterPro" id="IPR002937">
    <property type="entry name" value="Amino_oxidase"/>
</dbReference>